<dbReference type="Proteomes" id="UP000544127">
    <property type="component" value="Unassembled WGS sequence"/>
</dbReference>
<evidence type="ECO:0000313" key="1">
    <source>
        <dbReference type="EMBL" id="NWV01159.1"/>
    </source>
</evidence>
<proteinExistence type="predicted"/>
<keyword evidence="2" id="KW-1185">Reference proteome</keyword>
<gene>
    <name evidence="1" type="primary">Abca13_2</name>
    <name evidence="1" type="ORF">UPUEPO_R06611</name>
</gene>
<accession>A0A7K6BFN4</accession>
<reference evidence="1 2" key="1">
    <citation type="submission" date="2019-09" db="EMBL/GenBank/DDBJ databases">
        <title>Bird 10,000 Genomes (B10K) Project - Family phase.</title>
        <authorList>
            <person name="Zhang G."/>
        </authorList>
    </citation>
    <scope>NUCLEOTIDE SEQUENCE [LARGE SCALE GENOMIC DNA]</scope>
    <source>
        <strain evidence="1">B10K-DU-012-37</strain>
    </source>
</reference>
<sequence length="619" mass="70414">LKHMVALVQNISNMDTEFLVSQFKQVQRSLENFFENVKPLYTETSELGMLTDWWDTFENKSCDWNLTGFWQVTQFFEQDELYDVEDMFHLLLDIINLTERLSHGNITEALAEVYNFVLIQEEKLPMFTEDEFSNQVESLLLLLETLTDISDESAEASDCFSAAFCWILTTPTPGKDPPFKHCDFVYSNSTLSYSAITEVIKELKLITFEASSSCDMEDFQANIVLNLTCFFHQIQEWNSILLKFSELHHVNGSVIKELIDFWIELSLYIVPLQENYTHSINCSSTPKRQVALQIIEALGSVPVAEMETAKNVLGMLDDLYSGLSWSKHSRTSAIKTVLTNVKNMTSEVSGLLNTEAVLSFISVIQPLMMLSSAGNEMHSMLIVLSALNGSSNVSDFENFWLSIFTIVEDILVNYNVKHLLAVIDKEFQLLKLATGQSSLMSLDVLIQEFNTSSVDATLRDFEDIQEIVNRLICECSDKYPKTGHALIFLLTNENSSNDLLSVVKDIIDFLELFQNKSMEGYSGMLLVDGHLSSEKWNNTHISNSLWLNSFLHIIADIAVREAALQTDNIWLQVVTLIHSLFNNAQYGEASTQSQNRTLEIMQEILQIFSQSTMEPDRNK</sequence>
<feature type="non-terminal residue" evidence="1">
    <location>
        <position position="1"/>
    </location>
</feature>
<name>A0A7K6BFN4_UPUEP</name>
<dbReference type="AlphaFoldDB" id="A0A7K6BFN4"/>
<feature type="non-terminal residue" evidence="1">
    <location>
        <position position="619"/>
    </location>
</feature>
<comment type="caution">
    <text evidence="1">The sequence shown here is derived from an EMBL/GenBank/DDBJ whole genome shotgun (WGS) entry which is preliminary data.</text>
</comment>
<organism evidence="1 2">
    <name type="scientific">Upupa epops</name>
    <name type="common">Eurasian hoopoe</name>
    <dbReference type="NCBI Taxonomy" id="57439"/>
    <lineage>
        <taxon>Eukaryota</taxon>
        <taxon>Metazoa</taxon>
        <taxon>Chordata</taxon>
        <taxon>Craniata</taxon>
        <taxon>Vertebrata</taxon>
        <taxon>Euteleostomi</taxon>
        <taxon>Archelosauria</taxon>
        <taxon>Archosauria</taxon>
        <taxon>Dinosauria</taxon>
        <taxon>Saurischia</taxon>
        <taxon>Theropoda</taxon>
        <taxon>Coelurosauria</taxon>
        <taxon>Aves</taxon>
        <taxon>Neognathae</taxon>
        <taxon>Neoaves</taxon>
        <taxon>Telluraves</taxon>
        <taxon>Coraciimorphae</taxon>
        <taxon>Bucerotiformes</taxon>
        <taxon>Upupidae</taxon>
        <taxon>Upupa</taxon>
    </lineage>
</organism>
<dbReference type="OrthoDB" id="9833608at2759"/>
<evidence type="ECO:0000313" key="2">
    <source>
        <dbReference type="Proteomes" id="UP000544127"/>
    </source>
</evidence>
<protein>
    <submittedName>
        <fullName evidence="1">ABCAD protein</fullName>
    </submittedName>
</protein>
<dbReference type="EMBL" id="VZRI01013629">
    <property type="protein sequence ID" value="NWV01159.1"/>
    <property type="molecule type" value="Genomic_DNA"/>
</dbReference>